<dbReference type="Proteomes" id="UP000546031">
    <property type="component" value="Unassembled WGS sequence"/>
</dbReference>
<comment type="caution">
    <text evidence="2">The sequence shown here is derived from an EMBL/GenBank/DDBJ whole genome shotgun (WGS) entry which is preliminary data.</text>
</comment>
<dbReference type="PANTHER" id="PTHR12788:SF10">
    <property type="entry name" value="PROTEIN-TYROSINE SULFOTRANSFERASE"/>
    <property type="match status" value="1"/>
</dbReference>
<dbReference type="Gene3D" id="3.40.50.300">
    <property type="entry name" value="P-loop containing nucleotide triphosphate hydrolases"/>
    <property type="match status" value="1"/>
</dbReference>
<dbReference type="PANTHER" id="PTHR12788">
    <property type="entry name" value="PROTEIN-TYROSINE SULFOTRANSFERASE 2"/>
    <property type="match status" value="1"/>
</dbReference>
<evidence type="ECO:0000256" key="1">
    <source>
        <dbReference type="ARBA" id="ARBA00022679"/>
    </source>
</evidence>
<proteinExistence type="predicted"/>
<reference evidence="2 3" key="1">
    <citation type="submission" date="2020-06" db="EMBL/GenBank/DDBJ databases">
        <title>Altererythrobacter lutimaris sp. nov., a marine bacterium isolated from a tidal flat.</title>
        <authorList>
            <person name="Kim D."/>
            <person name="Yoo Y."/>
            <person name="Kim J.-J."/>
        </authorList>
    </citation>
    <scope>NUCLEOTIDE SEQUENCE [LARGE SCALE GENOMIC DNA]</scope>
    <source>
        <strain evidence="2 3">JGD-16</strain>
    </source>
</reference>
<sequence length="381" mass="42331">MAVSPPPVFIVGAPRSGTTLLAAMFGAHPDYAAGPETQFFSKLNGEMLEAATNAGTWPDKAVSTLASLTLADQSVLELFGTDAEKVRAFLSQREPSVAAMLEALTMPFAKARGKNGWVEKTPNHICNLAQIRELWPEARIIRIVRDPRDSVVSTCKLPTFSNSPLANAYIWREWQDAGEPILATDPLVATIRYEDLMAAPETELNTLCAKLGIAFDPAMLRFQDAAEDVSSDGESWKAQVSDKLDASRVYAWKNTLDEDMAAGISLICHEWLQHFGYEGGAAPLRTVPAFGLSPSFVEQFEPFLLRDASYQVRWLEAGDVADAHHVFDHPRYYRFRSPAKLARLALGRRFAKRQLKKTARWLAVKKREEAMANSINYREQG</sequence>
<dbReference type="SUPFAM" id="SSF52540">
    <property type="entry name" value="P-loop containing nucleoside triphosphate hydrolases"/>
    <property type="match status" value="1"/>
</dbReference>
<keyword evidence="1 2" id="KW-0808">Transferase</keyword>
<evidence type="ECO:0000313" key="2">
    <source>
        <dbReference type="EMBL" id="NVE93338.1"/>
    </source>
</evidence>
<dbReference type="InterPro" id="IPR026634">
    <property type="entry name" value="TPST-like"/>
</dbReference>
<keyword evidence="3" id="KW-1185">Reference proteome</keyword>
<organism evidence="2 3">
    <name type="scientific">Altererythrobacter lutimaris</name>
    <dbReference type="NCBI Taxonomy" id="2743979"/>
    <lineage>
        <taxon>Bacteria</taxon>
        <taxon>Pseudomonadati</taxon>
        <taxon>Pseudomonadota</taxon>
        <taxon>Alphaproteobacteria</taxon>
        <taxon>Sphingomonadales</taxon>
        <taxon>Erythrobacteraceae</taxon>
        <taxon>Altererythrobacter</taxon>
    </lineage>
</organism>
<name>A0A850HA65_9SPHN</name>
<dbReference type="AlphaFoldDB" id="A0A850HA65"/>
<accession>A0A850HA65</accession>
<protein>
    <submittedName>
        <fullName evidence="2">Sulfotransferase</fullName>
    </submittedName>
</protein>
<dbReference type="InterPro" id="IPR027417">
    <property type="entry name" value="P-loop_NTPase"/>
</dbReference>
<evidence type="ECO:0000313" key="3">
    <source>
        <dbReference type="Proteomes" id="UP000546031"/>
    </source>
</evidence>
<dbReference type="GO" id="GO:0008476">
    <property type="term" value="F:protein-tyrosine sulfotransferase activity"/>
    <property type="evidence" value="ECO:0007669"/>
    <property type="project" value="InterPro"/>
</dbReference>
<dbReference type="Pfam" id="PF13469">
    <property type="entry name" value="Sulfotransfer_3"/>
    <property type="match status" value="1"/>
</dbReference>
<gene>
    <name evidence="2" type="ORF">HUO12_00335</name>
</gene>
<dbReference type="EMBL" id="JABWTA010000001">
    <property type="protein sequence ID" value="NVE93338.1"/>
    <property type="molecule type" value="Genomic_DNA"/>
</dbReference>
<dbReference type="RefSeq" id="WP_176271713.1">
    <property type="nucleotide sequence ID" value="NZ_JABWTA010000001.1"/>
</dbReference>